<dbReference type="CDD" id="cd12828">
    <property type="entry name" value="TmCorA-like_1"/>
    <property type="match status" value="1"/>
</dbReference>
<keyword evidence="7 12" id="KW-1133">Transmembrane helix</keyword>
<proteinExistence type="inferred from homology"/>
<dbReference type="GO" id="GO:0015087">
    <property type="term" value="F:cobalt ion transmembrane transporter activity"/>
    <property type="evidence" value="ECO:0007669"/>
    <property type="project" value="UniProtKB-UniRule"/>
</dbReference>
<dbReference type="PANTHER" id="PTHR46494:SF1">
    <property type="entry name" value="CORA FAMILY METAL ION TRANSPORTER (EUROFUNG)"/>
    <property type="match status" value="1"/>
</dbReference>
<comment type="caution">
    <text evidence="14">The sequence shown here is derived from an EMBL/GenBank/DDBJ whole genome shotgun (WGS) entry which is preliminary data.</text>
</comment>
<comment type="similarity">
    <text evidence="2 12">Belongs to the CorA metal ion transporter (MIT) (TC 1.A.35) family.</text>
</comment>
<dbReference type="PANTHER" id="PTHR46494">
    <property type="entry name" value="CORA FAMILY METAL ION TRANSPORTER (EUROFUNG)"/>
    <property type="match status" value="1"/>
</dbReference>
<comment type="subcellular location">
    <subcellularLocation>
        <location evidence="1">Cell membrane</location>
        <topology evidence="1">Multi-pass membrane protein</topology>
    </subcellularLocation>
    <subcellularLocation>
        <location evidence="12">Membrane</location>
        <topology evidence="12">Multi-pass membrane protein</topology>
    </subcellularLocation>
</comment>
<keyword evidence="8 12" id="KW-0406">Ion transport</keyword>
<gene>
    <name evidence="12" type="primary">corA</name>
    <name evidence="14" type="ORF">HNR50_003007</name>
</gene>
<evidence type="ECO:0000256" key="3">
    <source>
        <dbReference type="ARBA" id="ARBA00022448"/>
    </source>
</evidence>
<evidence type="ECO:0000256" key="5">
    <source>
        <dbReference type="ARBA" id="ARBA00022692"/>
    </source>
</evidence>
<evidence type="ECO:0000256" key="1">
    <source>
        <dbReference type="ARBA" id="ARBA00004651"/>
    </source>
</evidence>
<reference evidence="14 15" key="1">
    <citation type="submission" date="2020-08" db="EMBL/GenBank/DDBJ databases">
        <title>Genomic Encyclopedia of Type Strains, Phase IV (KMG-IV): sequencing the most valuable type-strain genomes for metagenomic binning, comparative biology and taxonomic classification.</title>
        <authorList>
            <person name="Goeker M."/>
        </authorList>
    </citation>
    <scope>NUCLEOTIDE SEQUENCE [LARGE SCALE GENOMIC DNA]</scope>
    <source>
        <strain evidence="14 15">DSM 2461</strain>
    </source>
</reference>
<evidence type="ECO:0000256" key="11">
    <source>
        <dbReference type="ARBA" id="ARBA00045497"/>
    </source>
</evidence>
<keyword evidence="3 12" id="KW-0813">Transport</keyword>
<dbReference type="SUPFAM" id="SSF143865">
    <property type="entry name" value="CorA soluble domain-like"/>
    <property type="match status" value="1"/>
</dbReference>
<evidence type="ECO:0000256" key="10">
    <source>
        <dbReference type="ARBA" id="ARBA00034269"/>
    </source>
</evidence>
<evidence type="ECO:0000256" key="7">
    <source>
        <dbReference type="ARBA" id="ARBA00022989"/>
    </source>
</evidence>
<dbReference type="InterPro" id="IPR045861">
    <property type="entry name" value="CorA_cytoplasmic_dom"/>
</dbReference>
<dbReference type="GO" id="GO:0005886">
    <property type="term" value="C:plasma membrane"/>
    <property type="evidence" value="ECO:0007669"/>
    <property type="project" value="UniProtKB-SubCell"/>
</dbReference>
<keyword evidence="5 12" id="KW-0812">Transmembrane</keyword>
<protein>
    <recommendedName>
        <fullName evidence="12">Magnesium transport protein CorA</fullName>
    </recommendedName>
</protein>
<dbReference type="GO" id="GO:0050897">
    <property type="term" value="F:cobalt ion binding"/>
    <property type="evidence" value="ECO:0007669"/>
    <property type="project" value="TreeGrafter"/>
</dbReference>
<keyword evidence="15" id="KW-1185">Reference proteome</keyword>
<organism evidence="14 15">
    <name type="scientific">Spirochaeta isovalerica</name>
    <dbReference type="NCBI Taxonomy" id="150"/>
    <lineage>
        <taxon>Bacteria</taxon>
        <taxon>Pseudomonadati</taxon>
        <taxon>Spirochaetota</taxon>
        <taxon>Spirochaetia</taxon>
        <taxon>Spirochaetales</taxon>
        <taxon>Spirochaetaceae</taxon>
        <taxon>Spirochaeta</taxon>
    </lineage>
</organism>
<dbReference type="GO" id="GO:0000287">
    <property type="term" value="F:magnesium ion binding"/>
    <property type="evidence" value="ECO:0007669"/>
    <property type="project" value="TreeGrafter"/>
</dbReference>
<evidence type="ECO:0000256" key="8">
    <source>
        <dbReference type="ARBA" id="ARBA00023065"/>
    </source>
</evidence>
<dbReference type="InterPro" id="IPR004488">
    <property type="entry name" value="Mg/Co-transport_prot_CorA"/>
</dbReference>
<evidence type="ECO:0000313" key="15">
    <source>
        <dbReference type="Proteomes" id="UP000587760"/>
    </source>
</evidence>
<dbReference type="EMBL" id="JACHGJ010000006">
    <property type="protein sequence ID" value="MBB6481327.1"/>
    <property type="molecule type" value="Genomic_DNA"/>
</dbReference>
<comment type="function">
    <text evidence="11">Mediates influx of magnesium ions. Alternates between open and closed states. Activated by low cytoplasmic Mg(2+) levels. Inactive when cytoplasmic Mg(2+) levels are high.</text>
</comment>
<evidence type="ECO:0000313" key="14">
    <source>
        <dbReference type="EMBL" id="MBB6481327.1"/>
    </source>
</evidence>
<evidence type="ECO:0000256" key="9">
    <source>
        <dbReference type="ARBA" id="ARBA00023136"/>
    </source>
</evidence>
<feature type="transmembrane region" description="Helical" evidence="12">
    <location>
        <begin position="327"/>
        <end position="347"/>
    </location>
</feature>
<dbReference type="FunFam" id="1.20.58.340:FF:000004">
    <property type="entry name" value="Magnesium transport protein CorA"/>
    <property type="match status" value="1"/>
</dbReference>
<dbReference type="Gene3D" id="3.30.460.20">
    <property type="entry name" value="CorA soluble domain-like"/>
    <property type="match status" value="1"/>
</dbReference>
<comment type="catalytic activity">
    <reaction evidence="10">
        <text>Mg(2+)(in) = Mg(2+)(out)</text>
        <dbReference type="Rhea" id="RHEA:29827"/>
        <dbReference type="ChEBI" id="CHEBI:18420"/>
    </reaction>
</comment>
<accession>A0A841RDL8</accession>
<sequence>MHKSLARFSRKAGNPPGMLEQSEHHTAKAEIEVFLYDDGKFEERILAGEDLSGFKTPENMVCWINITGTEDSEFLAMLGEKFGLSKLSLEDIQNTGHRPKIDDFDRYLHTILKMITWDDETNSLQLEQISLIYTGNTLISIQERKGDVFENIRSRIRHHKGKIRNKQADYLFYVMIDSIVDNYFLMVDKIREEQEILEEKTLGSRSKQVFDRILVLKKEQILLRKSVWPLREILFSLQKGDFEQISDNSRKYFRDIYDHLLLIIDITDQLKDVLTGFQESIISSISYEMNSVMKVLTIISTIFIPLTFIAGIYGMNFRNMPELAWEYGYFAVLGIMLILSLIMVIYFRRRKWL</sequence>
<keyword evidence="9 12" id="KW-0472">Membrane</keyword>
<dbReference type="RefSeq" id="WP_184747580.1">
    <property type="nucleotide sequence ID" value="NZ_JACHGJ010000006.1"/>
</dbReference>
<dbReference type="Proteomes" id="UP000587760">
    <property type="component" value="Unassembled WGS sequence"/>
</dbReference>
<feature type="compositionally biased region" description="Basic residues" evidence="13">
    <location>
        <begin position="1"/>
        <end position="10"/>
    </location>
</feature>
<evidence type="ECO:0000256" key="4">
    <source>
        <dbReference type="ARBA" id="ARBA00022475"/>
    </source>
</evidence>
<dbReference type="Gene3D" id="1.20.58.340">
    <property type="entry name" value="Magnesium transport protein CorA, transmembrane region"/>
    <property type="match status" value="2"/>
</dbReference>
<dbReference type="AlphaFoldDB" id="A0A841RDL8"/>
<dbReference type="InterPro" id="IPR045863">
    <property type="entry name" value="CorA_TM1_TM2"/>
</dbReference>
<evidence type="ECO:0000256" key="2">
    <source>
        <dbReference type="ARBA" id="ARBA00009765"/>
    </source>
</evidence>
<evidence type="ECO:0000256" key="6">
    <source>
        <dbReference type="ARBA" id="ARBA00022842"/>
    </source>
</evidence>
<evidence type="ECO:0000256" key="12">
    <source>
        <dbReference type="RuleBase" id="RU362010"/>
    </source>
</evidence>
<dbReference type="InterPro" id="IPR002523">
    <property type="entry name" value="MgTranspt_CorA/ZnTranspt_ZntB"/>
</dbReference>
<feature type="region of interest" description="Disordered" evidence="13">
    <location>
        <begin position="1"/>
        <end position="23"/>
    </location>
</feature>
<feature type="transmembrane region" description="Helical" evidence="12">
    <location>
        <begin position="295"/>
        <end position="315"/>
    </location>
</feature>
<dbReference type="NCBIfam" id="TIGR00383">
    <property type="entry name" value="corA"/>
    <property type="match status" value="1"/>
</dbReference>
<dbReference type="GO" id="GO:0015095">
    <property type="term" value="F:magnesium ion transmembrane transporter activity"/>
    <property type="evidence" value="ECO:0007669"/>
    <property type="project" value="UniProtKB-UniRule"/>
</dbReference>
<dbReference type="Pfam" id="PF01544">
    <property type="entry name" value="CorA"/>
    <property type="match status" value="1"/>
</dbReference>
<keyword evidence="4 12" id="KW-1003">Cell membrane</keyword>
<evidence type="ECO:0000256" key="13">
    <source>
        <dbReference type="SAM" id="MobiDB-lite"/>
    </source>
</evidence>
<name>A0A841RDL8_9SPIO</name>
<dbReference type="SUPFAM" id="SSF144083">
    <property type="entry name" value="Magnesium transport protein CorA, transmembrane region"/>
    <property type="match status" value="1"/>
</dbReference>
<keyword evidence="6 12" id="KW-0460">Magnesium</keyword>